<comment type="caution">
    <text evidence="1">The sequence shown here is derived from an EMBL/GenBank/DDBJ whole genome shotgun (WGS) entry which is preliminary data.</text>
</comment>
<accession>A0A5B7JME9</accession>
<evidence type="ECO:0000313" key="1">
    <source>
        <dbReference type="EMBL" id="MPC99151.1"/>
    </source>
</evidence>
<dbReference type="EMBL" id="VSRR010117145">
    <property type="protein sequence ID" value="MPC99151.1"/>
    <property type="molecule type" value="Genomic_DNA"/>
</dbReference>
<dbReference type="AlphaFoldDB" id="A0A5B7JME9"/>
<dbReference type="Proteomes" id="UP000324222">
    <property type="component" value="Unassembled WGS sequence"/>
</dbReference>
<name>A0A5B7JME9_PORTR</name>
<reference evidence="1 2" key="1">
    <citation type="submission" date="2019-05" db="EMBL/GenBank/DDBJ databases">
        <title>Another draft genome of Portunus trituberculatus and its Hox gene families provides insights of decapod evolution.</title>
        <authorList>
            <person name="Jeong J.-H."/>
            <person name="Song I."/>
            <person name="Kim S."/>
            <person name="Choi T."/>
            <person name="Kim D."/>
            <person name="Ryu S."/>
            <person name="Kim W."/>
        </authorList>
    </citation>
    <scope>NUCLEOTIDE SEQUENCE [LARGE SCALE GENOMIC DNA]</scope>
    <source>
        <tissue evidence="1">Muscle</tissue>
    </source>
</reference>
<keyword evidence="2" id="KW-1185">Reference proteome</keyword>
<protein>
    <submittedName>
        <fullName evidence="1">Uncharacterized protein</fullName>
    </submittedName>
</protein>
<organism evidence="1 2">
    <name type="scientific">Portunus trituberculatus</name>
    <name type="common">Swimming crab</name>
    <name type="synonym">Neptunus trituberculatus</name>
    <dbReference type="NCBI Taxonomy" id="210409"/>
    <lineage>
        <taxon>Eukaryota</taxon>
        <taxon>Metazoa</taxon>
        <taxon>Ecdysozoa</taxon>
        <taxon>Arthropoda</taxon>
        <taxon>Crustacea</taxon>
        <taxon>Multicrustacea</taxon>
        <taxon>Malacostraca</taxon>
        <taxon>Eumalacostraca</taxon>
        <taxon>Eucarida</taxon>
        <taxon>Decapoda</taxon>
        <taxon>Pleocyemata</taxon>
        <taxon>Brachyura</taxon>
        <taxon>Eubrachyura</taxon>
        <taxon>Portunoidea</taxon>
        <taxon>Portunidae</taxon>
        <taxon>Portuninae</taxon>
        <taxon>Portunus</taxon>
    </lineage>
</organism>
<evidence type="ECO:0000313" key="2">
    <source>
        <dbReference type="Proteomes" id="UP000324222"/>
    </source>
</evidence>
<proteinExistence type="predicted"/>
<gene>
    <name evidence="1" type="ORF">E2C01_094547</name>
</gene>
<sequence>MKLDIKPCRGSHELNQLNTPLLATNFYTPSRVKVSEVYLACFIVSPSITQRGKEPVTSAENYRLDCDSNCIPPWRRVSLWERYC</sequence>